<protein>
    <submittedName>
        <fullName evidence="9">Xylosidase/arabinosidase</fullName>
    </submittedName>
</protein>
<dbReference type="PANTHER" id="PTHR43772">
    <property type="entry name" value="ENDO-1,4-BETA-XYLANASE"/>
    <property type="match status" value="1"/>
</dbReference>
<evidence type="ECO:0000256" key="8">
    <source>
        <dbReference type="SAM" id="SignalP"/>
    </source>
</evidence>
<dbReference type="SUPFAM" id="SSF75005">
    <property type="entry name" value="Arabinanase/levansucrase/invertase"/>
    <property type="match status" value="1"/>
</dbReference>
<organism evidence="9 10">
    <name type="scientific">Duganella phyllosphaerae</name>
    <dbReference type="NCBI Taxonomy" id="762836"/>
    <lineage>
        <taxon>Bacteria</taxon>
        <taxon>Pseudomonadati</taxon>
        <taxon>Pseudomonadota</taxon>
        <taxon>Betaproteobacteria</taxon>
        <taxon>Burkholderiales</taxon>
        <taxon>Oxalobacteraceae</taxon>
        <taxon>Telluria group</taxon>
        <taxon>Duganella</taxon>
    </lineage>
</organism>
<dbReference type="Pfam" id="PF04616">
    <property type="entry name" value="Glyco_hydro_43"/>
    <property type="match status" value="1"/>
</dbReference>
<accession>A0A1E7WVP3</accession>
<keyword evidence="5 7" id="KW-0326">Glycosidase</keyword>
<evidence type="ECO:0000313" key="10">
    <source>
        <dbReference type="Proteomes" id="UP000175989"/>
    </source>
</evidence>
<dbReference type="Gene3D" id="2.115.10.20">
    <property type="entry name" value="Glycosyl hydrolase domain, family 43"/>
    <property type="match status" value="1"/>
</dbReference>
<proteinExistence type="inferred from homology"/>
<gene>
    <name evidence="9" type="primary">xsa_1</name>
    <name evidence="9" type="ORF">DUPY_16540</name>
</gene>
<keyword evidence="8" id="KW-0732">Signal</keyword>
<sequence>MKLKNITTIIVAGLALAGATVAHAANPLLPKIFTADPAAFVEDGVAYLYVGRDEATPKDKDYVMKEWRLYSSCDMKNWTDRGVPLKPSAFKWAIGKVDAWASDIVKRDGKYYFYSTVDHATIPGRAIGVAVADKPEGPFVDARGSALVSNDMTRESPIAWDDIDPGVFVDDDGQAYLYWGNTVLKYARLKKNMTEFDGPIVTVGMDRFTEAPYLHKRNGIYYLSYSREFPEETAYVTGPSPTGPWTYRGVIMSKNKVVKTIHHAFIEFNGKSYIVYHNDKLPGGGEYRRSVAVEEFTYNADGTIPYIKQTADGPQANPSPACSK</sequence>
<dbReference type="CDD" id="cd18618">
    <property type="entry name" value="GH43_Xsa43E-like"/>
    <property type="match status" value="1"/>
</dbReference>
<keyword evidence="10" id="KW-1185">Reference proteome</keyword>
<feature type="signal peptide" evidence="8">
    <location>
        <begin position="1"/>
        <end position="24"/>
    </location>
</feature>
<comment type="similarity">
    <text evidence="1 7">Belongs to the glycosyl hydrolase 43 family.</text>
</comment>
<feature type="chain" id="PRO_5009207819" evidence="8">
    <location>
        <begin position="25"/>
        <end position="324"/>
    </location>
</feature>
<evidence type="ECO:0000256" key="3">
    <source>
        <dbReference type="ARBA" id="ARBA00022801"/>
    </source>
</evidence>
<evidence type="ECO:0000256" key="7">
    <source>
        <dbReference type="RuleBase" id="RU361187"/>
    </source>
</evidence>
<evidence type="ECO:0000256" key="4">
    <source>
        <dbReference type="ARBA" id="ARBA00023277"/>
    </source>
</evidence>
<dbReference type="EMBL" id="LROM01000071">
    <property type="protein sequence ID" value="OFA03839.1"/>
    <property type="molecule type" value="Genomic_DNA"/>
</dbReference>
<keyword evidence="3 7" id="KW-0378">Hydrolase</keyword>
<dbReference type="InterPro" id="IPR052176">
    <property type="entry name" value="Glycosyl_Hydrlase_43_Enz"/>
</dbReference>
<dbReference type="InterPro" id="IPR006710">
    <property type="entry name" value="Glyco_hydro_43"/>
</dbReference>
<evidence type="ECO:0000313" key="9">
    <source>
        <dbReference type="EMBL" id="OFA03839.1"/>
    </source>
</evidence>
<dbReference type="Proteomes" id="UP000175989">
    <property type="component" value="Unassembled WGS sequence"/>
</dbReference>
<dbReference type="GO" id="GO:0045493">
    <property type="term" value="P:xylan catabolic process"/>
    <property type="evidence" value="ECO:0007669"/>
    <property type="project" value="UniProtKB-KW"/>
</dbReference>
<evidence type="ECO:0000256" key="2">
    <source>
        <dbReference type="ARBA" id="ARBA00022651"/>
    </source>
</evidence>
<keyword evidence="2" id="KW-0858">Xylan degradation</keyword>
<dbReference type="AlphaFoldDB" id="A0A1E7WVP3"/>
<keyword evidence="2" id="KW-0624">Polysaccharide degradation</keyword>
<dbReference type="InterPro" id="IPR023296">
    <property type="entry name" value="Glyco_hydro_beta-prop_sf"/>
</dbReference>
<dbReference type="PATRIC" id="fig|762836.4.peg.1726"/>
<feature type="site" description="Important for catalytic activity, responsible for pKa modulation of the active site Glu and correct orientation of both the proton donor and substrate" evidence="6">
    <location>
        <position position="164"/>
    </location>
</feature>
<reference evidence="10" key="1">
    <citation type="journal article" date="2016" name="Front. Microbiol.">
        <title>Molecular Keys to the Janthinobacterium and Duganella spp. Interaction with the Plant Pathogen Fusarium graminearum.</title>
        <authorList>
            <person name="Haack F.S."/>
            <person name="Poehlein A."/>
            <person name="Kroger C."/>
            <person name="Voigt C.A."/>
            <person name="Piepenbring M."/>
            <person name="Bode H.B."/>
            <person name="Daniel R."/>
            <person name="Schafer W."/>
            <person name="Streit W.R."/>
        </authorList>
    </citation>
    <scope>NUCLEOTIDE SEQUENCE [LARGE SCALE GENOMIC DNA]</scope>
    <source>
        <strain evidence="10">T54</strain>
    </source>
</reference>
<comment type="caution">
    <text evidence="9">The sequence shown here is derived from an EMBL/GenBank/DDBJ whole genome shotgun (WGS) entry which is preliminary data.</text>
</comment>
<evidence type="ECO:0000256" key="1">
    <source>
        <dbReference type="ARBA" id="ARBA00009865"/>
    </source>
</evidence>
<dbReference type="PANTHER" id="PTHR43772:SF2">
    <property type="entry name" value="PUTATIVE (AFU_ORTHOLOGUE AFUA_2G04480)-RELATED"/>
    <property type="match status" value="1"/>
</dbReference>
<dbReference type="OrthoDB" id="9760116at2"/>
<evidence type="ECO:0000256" key="6">
    <source>
        <dbReference type="PIRSR" id="PIRSR606710-2"/>
    </source>
</evidence>
<name>A0A1E7WVP3_9BURK</name>
<evidence type="ECO:0000256" key="5">
    <source>
        <dbReference type="ARBA" id="ARBA00023295"/>
    </source>
</evidence>
<dbReference type="GO" id="GO:0004553">
    <property type="term" value="F:hydrolase activity, hydrolyzing O-glycosyl compounds"/>
    <property type="evidence" value="ECO:0007669"/>
    <property type="project" value="InterPro"/>
</dbReference>
<dbReference type="RefSeq" id="WP_070247366.1">
    <property type="nucleotide sequence ID" value="NZ_LROM01000071.1"/>
</dbReference>
<keyword evidence="4" id="KW-0119">Carbohydrate metabolism</keyword>